<dbReference type="AlphaFoldDB" id="A0AAN0T8B6"/>
<organism evidence="1 2">
    <name type="scientific">Heyndrickxia coagulans</name>
    <name type="common">Weizmannia coagulans</name>
    <dbReference type="NCBI Taxonomy" id="1398"/>
    <lineage>
        <taxon>Bacteria</taxon>
        <taxon>Bacillati</taxon>
        <taxon>Bacillota</taxon>
        <taxon>Bacilli</taxon>
        <taxon>Bacillales</taxon>
        <taxon>Bacillaceae</taxon>
        <taxon>Heyndrickxia</taxon>
    </lineage>
</organism>
<name>A0AAN0T8B6_HEYCO</name>
<dbReference type="EMBL" id="CP010525">
    <property type="protein sequence ID" value="AJO23978.1"/>
    <property type="molecule type" value="Genomic_DNA"/>
</dbReference>
<evidence type="ECO:0000313" key="1">
    <source>
        <dbReference type="EMBL" id="AJO23978.1"/>
    </source>
</evidence>
<sequence>MYDKAYVKKPVSVWVSAFYPKNLRCIPRAAQVRHSPT</sequence>
<protein>
    <submittedName>
        <fullName evidence="1">Uncharacterized protein</fullName>
    </submittedName>
</protein>
<gene>
    <name evidence="1" type="ORF">SB48_HM08orf05092</name>
</gene>
<dbReference type="Proteomes" id="UP000032024">
    <property type="component" value="Chromosome"/>
</dbReference>
<accession>A0AAN0T8B6</accession>
<reference evidence="2" key="1">
    <citation type="submission" date="2015-01" db="EMBL/GenBank/DDBJ databases">
        <title>Comparative genome analysis of Bacillus coagulans HM-08, Clostridium butyricum HM-68, Bacillus subtilis HM-66 and Bacillus paralicheniformis BL-09.</title>
        <authorList>
            <person name="Zhang H."/>
        </authorList>
    </citation>
    <scope>NUCLEOTIDE SEQUENCE [LARGE SCALE GENOMIC DNA]</scope>
    <source>
        <strain evidence="2">HM-08</strain>
    </source>
</reference>
<proteinExistence type="predicted"/>
<keyword evidence="2" id="KW-1185">Reference proteome</keyword>
<evidence type="ECO:0000313" key="2">
    <source>
        <dbReference type="Proteomes" id="UP000032024"/>
    </source>
</evidence>